<evidence type="ECO:0000313" key="4">
    <source>
        <dbReference type="Proteomes" id="UP001194468"/>
    </source>
</evidence>
<dbReference type="SUPFAM" id="SSF51556">
    <property type="entry name" value="Metallo-dependent hydrolases"/>
    <property type="match status" value="1"/>
</dbReference>
<evidence type="ECO:0000256" key="1">
    <source>
        <dbReference type="SAM" id="SignalP"/>
    </source>
</evidence>
<dbReference type="SUPFAM" id="SSF51338">
    <property type="entry name" value="Composite domain of metallo-dependent hydrolases"/>
    <property type="match status" value="1"/>
</dbReference>
<dbReference type="InterPro" id="IPR011059">
    <property type="entry name" value="Metal-dep_hydrolase_composite"/>
</dbReference>
<feature type="signal peptide" evidence="1">
    <location>
        <begin position="1"/>
        <end position="34"/>
    </location>
</feature>
<organism evidence="3 4">
    <name type="scientific">Boletus edulis BED1</name>
    <dbReference type="NCBI Taxonomy" id="1328754"/>
    <lineage>
        <taxon>Eukaryota</taxon>
        <taxon>Fungi</taxon>
        <taxon>Dikarya</taxon>
        <taxon>Basidiomycota</taxon>
        <taxon>Agaricomycotina</taxon>
        <taxon>Agaricomycetes</taxon>
        <taxon>Agaricomycetidae</taxon>
        <taxon>Boletales</taxon>
        <taxon>Boletineae</taxon>
        <taxon>Boletaceae</taxon>
        <taxon>Boletoideae</taxon>
        <taxon>Boletus</taxon>
    </lineage>
</organism>
<feature type="chain" id="PRO_5042050220" evidence="1">
    <location>
        <begin position="35"/>
        <end position="596"/>
    </location>
</feature>
<name>A0AAD4BT59_BOLED</name>
<proteinExistence type="predicted"/>
<protein>
    <submittedName>
        <fullName evidence="3">Amidohydrolase family-domain-containing protein</fullName>
    </submittedName>
</protein>
<keyword evidence="4" id="KW-1185">Reference proteome</keyword>
<dbReference type="PANTHER" id="PTHR22642:SF2">
    <property type="entry name" value="PROTEIN LONG AFTER FAR-RED 3"/>
    <property type="match status" value="1"/>
</dbReference>
<evidence type="ECO:0000259" key="2">
    <source>
        <dbReference type="Pfam" id="PF07969"/>
    </source>
</evidence>
<feature type="domain" description="Amidohydrolase 3" evidence="2">
    <location>
        <begin position="112"/>
        <end position="593"/>
    </location>
</feature>
<dbReference type="Proteomes" id="UP001194468">
    <property type="component" value="Unassembled WGS sequence"/>
</dbReference>
<dbReference type="EMBL" id="WHUW01000016">
    <property type="protein sequence ID" value="KAF8438673.1"/>
    <property type="molecule type" value="Genomic_DNA"/>
</dbReference>
<dbReference type="GO" id="GO:0016810">
    <property type="term" value="F:hydrolase activity, acting on carbon-nitrogen (but not peptide) bonds"/>
    <property type="evidence" value="ECO:0007669"/>
    <property type="project" value="InterPro"/>
</dbReference>
<sequence length="596" mass="65957">MTDSKQPAVPTSPHRSRLRPYIVTSLLALAAVLAVSRTPHSPQGYVLCSPGRKIYTCIVVSNNTISDVGDLVDIKTRWRTRHLNLANFQIPWPFSLWQSPLPVSFVGQDSIIVPGLSDAHAHVLDYGAAMALDLSGCKSKQEVLHRVVQYVKSHPGVLDDPSRWIKGMGWDQNLWSDSQYPTADDFDSESLLRGRRIYLHRVDGHAAWVSNRVLQLMGSLPNEVDGGLIIRDPSGKPTGIFVDNAMAIVPIPAPTKSQLHEYFDRTVKDALAVGLTSIHDAATEPHMIEFYQEYASARKLPLRLYLMGNIPSNEYWGRNLTRLINYGIAERLDLRSVKLFADGALGSFGAALLEPYSDNPSTNGLMLVQQETLSTLVKQFWEDGWQVNIHCIGDRANHIVLDIFEEILSHSEHGSAAKRRPRIEHAQIMTLDDLERAGRLQVIPSVQPTHATSDMWYAERRLGPERIKGAYAYQTMIQTPKTGVLPLGSDFPVEGINPLLGFYAAVSRLSPSGDSPHGPQGWYPSERLTRAQALKGMTLDAAYAAFAEDKLGSLSVGKKADFVVLDRDIMTVPLSELLATRVRATVIDGEVVYGSL</sequence>
<evidence type="ECO:0000313" key="3">
    <source>
        <dbReference type="EMBL" id="KAF8438673.1"/>
    </source>
</evidence>
<accession>A0AAD4BT59</accession>
<dbReference type="Gene3D" id="3.20.20.140">
    <property type="entry name" value="Metal-dependent hydrolases"/>
    <property type="match status" value="1"/>
</dbReference>
<gene>
    <name evidence="3" type="ORF">L210DRAFT_3622011</name>
</gene>
<dbReference type="CDD" id="cd01300">
    <property type="entry name" value="YtcJ_like"/>
    <property type="match status" value="1"/>
</dbReference>
<dbReference type="AlphaFoldDB" id="A0AAD4BT59"/>
<dbReference type="InterPro" id="IPR033932">
    <property type="entry name" value="YtcJ-like"/>
</dbReference>
<dbReference type="Gene3D" id="2.30.40.10">
    <property type="entry name" value="Urease, subunit C, domain 1"/>
    <property type="match status" value="1"/>
</dbReference>
<dbReference type="InterPro" id="IPR013108">
    <property type="entry name" value="Amidohydro_3"/>
</dbReference>
<reference evidence="3" key="1">
    <citation type="submission" date="2019-10" db="EMBL/GenBank/DDBJ databases">
        <authorList>
            <consortium name="DOE Joint Genome Institute"/>
            <person name="Kuo A."/>
            <person name="Miyauchi S."/>
            <person name="Kiss E."/>
            <person name="Drula E."/>
            <person name="Kohler A."/>
            <person name="Sanchez-Garcia M."/>
            <person name="Andreopoulos B."/>
            <person name="Barry K.W."/>
            <person name="Bonito G."/>
            <person name="Buee M."/>
            <person name="Carver A."/>
            <person name="Chen C."/>
            <person name="Cichocki N."/>
            <person name="Clum A."/>
            <person name="Culley D."/>
            <person name="Crous P.W."/>
            <person name="Fauchery L."/>
            <person name="Girlanda M."/>
            <person name="Hayes R."/>
            <person name="Keri Z."/>
            <person name="LaButti K."/>
            <person name="Lipzen A."/>
            <person name="Lombard V."/>
            <person name="Magnuson J."/>
            <person name="Maillard F."/>
            <person name="Morin E."/>
            <person name="Murat C."/>
            <person name="Nolan M."/>
            <person name="Ohm R."/>
            <person name="Pangilinan J."/>
            <person name="Pereira M."/>
            <person name="Perotto S."/>
            <person name="Peter M."/>
            <person name="Riley R."/>
            <person name="Sitrit Y."/>
            <person name="Stielow B."/>
            <person name="Szollosi G."/>
            <person name="Zifcakova L."/>
            <person name="Stursova M."/>
            <person name="Spatafora J.W."/>
            <person name="Tedersoo L."/>
            <person name="Vaario L.-M."/>
            <person name="Yamada A."/>
            <person name="Yan M."/>
            <person name="Wang P."/>
            <person name="Xu J."/>
            <person name="Bruns T."/>
            <person name="Baldrian P."/>
            <person name="Vilgalys R."/>
            <person name="Henrissat B."/>
            <person name="Grigoriev I.V."/>
            <person name="Hibbett D."/>
            <person name="Nagy L.G."/>
            <person name="Martin F.M."/>
        </authorList>
    </citation>
    <scope>NUCLEOTIDE SEQUENCE</scope>
    <source>
        <strain evidence="3">BED1</strain>
    </source>
</reference>
<keyword evidence="1" id="KW-0732">Signal</keyword>
<reference evidence="3" key="2">
    <citation type="journal article" date="2020" name="Nat. Commun.">
        <title>Large-scale genome sequencing of mycorrhizal fungi provides insights into the early evolution of symbiotic traits.</title>
        <authorList>
            <person name="Miyauchi S."/>
            <person name="Kiss E."/>
            <person name="Kuo A."/>
            <person name="Drula E."/>
            <person name="Kohler A."/>
            <person name="Sanchez-Garcia M."/>
            <person name="Morin E."/>
            <person name="Andreopoulos B."/>
            <person name="Barry K.W."/>
            <person name="Bonito G."/>
            <person name="Buee M."/>
            <person name="Carver A."/>
            <person name="Chen C."/>
            <person name="Cichocki N."/>
            <person name="Clum A."/>
            <person name="Culley D."/>
            <person name="Crous P.W."/>
            <person name="Fauchery L."/>
            <person name="Girlanda M."/>
            <person name="Hayes R.D."/>
            <person name="Keri Z."/>
            <person name="LaButti K."/>
            <person name="Lipzen A."/>
            <person name="Lombard V."/>
            <person name="Magnuson J."/>
            <person name="Maillard F."/>
            <person name="Murat C."/>
            <person name="Nolan M."/>
            <person name="Ohm R.A."/>
            <person name="Pangilinan J."/>
            <person name="Pereira M.F."/>
            <person name="Perotto S."/>
            <person name="Peter M."/>
            <person name="Pfister S."/>
            <person name="Riley R."/>
            <person name="Sitrit Y."/>
            <person name="Stielow J.B."/>
            <person name="Szollosi G."/>
            <person name="Zifcakova L."/>
            <person name="Stursova M."/>
            <person name="Spatafora J.W."/>
            <person name="Tedersoo L."/>
            <person name="Vaario L.M."/>
            <person name="Yamada A."/>
            <person name="Yan M."/>
            <person name="Wang P."/>
            <person name="Xu J."/>
            <person name="Bruns T."/>
            <person name="Baldrian P."/>
            <person name="Vilgalys R."/>
            <person name="Dunand C."/>
            <person name="Henrissat B."/>
            <person name="Grigoriev I.V."/>
            <person name="Hibbett D."/>
            <person name="Nagy L.G."/>
            <person name="Martin F.M."/>
        </authorList>
    </citation>
    <scope>NUCLEOTIDE SEQUENCE</scope>
    <source>
        <strain evidence="3">BED1</strain>
    </source>
</reference>
<dbReference type="Gene3D" id="3.10.310.70">
    <property type="match status" value="1"/>
</dbReference>
<dbReference type="PANTHER" id="PTHR22642">
    <property type="entry name" value="IMIDAZOLONEPROPIONASE"/>
    <property type="match status" value="1"/>
</dbReference>
<comment type="caution">
    <text evidence="3">The sequence shown here is derived from an EMBL/GenBank/DDBJ whole genome shotgun (WGS) entry which is preliminary data.</text>
</comment>
<dbReference type="Pfam" id="PF07969">
    <property type="entry name" value="Amidohydro_3"/>
    <property type="match status" value="1"/>
</dbReference>
<dbReference type="InterPro" id="IPR032466">
    <property type="entry name" value="Metal_Hydrolase"/>
</dbReference>